<organism evidence="6">
    <name type="scientific">viral metagenome</name>
    <dbReference type="NCBI Taxonomy" id="1070528"/>
    <lineage>
        <taxon>unclassified sequences</taxon>
        <taxon>metagenomes</taxon>
        <taxon>organismal metagenomes</taxon>
    </lineage>
</organism>
<dbReference type="Pfam" id="PF00719">
    <property type="entry name" value="Pyrophosphatase"/>
    <property type="match status" value="1"/>
</dbReference>
<evidence type="ECO:0000256" key="3">
    <source>
        <dbReference type="ARBA" id="ARBA00022723"/>
    </source>
</evidence>
<keyword evidence="3" id="KW-0479">Metal-binding</keyword>
<dbReference type="AlphaFoldDB" id="A0A6C0JKH8"/>
<dbReference type="PROSITE" id="PS00387">
    <property type="entry name" value="PPASE"/>
    <property type="match status" value="1"/>
</dbReference>
<keyword evidence="4" id="KW-0378">Hydrolase</keyword>
<dbReference type="GO" id="GO:0000287">
    <property type="term" value="F:magnesium ion binding"/>
    <property type="evidence" value="ECO:0007669"/>
    <property type="project" value="InterPro"/>
</dbReference>
<dbReference type="InterPro" id="IPR008162">
    <property type="entry name" value="Pyrophosphatase"/>
</dbReference>
<accession>A0A6C0JKH8</accession>
<protein>
    <recommendedName>
        <fullName evidence="2">inorganic diphosphatase</fullName>
        <ecNumber evidence="2">3.6.1.1</ecNumber>
    </recommendedName>
</protein>
<dbReference type="CDD" id="cd00412">
    <property type="entry name" value="pyrophosphatase"/>
    <property type="match status" value="1"/>
</dbReference>
<evidence type="ECO:0000256" key="4">
    <source>
        <dbReference type="ARBA" id="ARBA00022801"/>
    </source>
</evidence>
<proteinExistence type="inferred from homology"/>
<dbReference type="SUPFAM" id="SSF50324">
    <property type="entry name" value="Inorganic pyrophosphatase"/>
    <property type="match status" value="1"/>
</dbReference>
<comment type="cofactor">
    <cofactor evidence="1">
        <name>Mg(2+)</name>
        <dbReference type="ChEBI" id="CHEBI:18420"/>
    </cofactor>
</comment>
<dbReference type="HAMAP" id="MF_00209">
    <property type="entry name" value="Inorganic_PPase"/>
    <property type="match status" value="1"/>
</dbReference>
<dbReference type="Gene3D" id="3.90.80.10">
    <property type="entry name" value="Inorganic pyrophosphatase"/>
    <property type="match status" value="1"/>
</dbReference>
<evidence type="ECO:0000256" key="1">
    <source>
        <dbReference type="ARBA" id="ARBA00001946"/>
    </source>
</evidence>
<dbReference type="GO" id="GO:0004427">
    <property type="term" value="F:inorganic diphosphate phosphatase activity"/>
    <property type="evidence" value="ECO:0007669"/>
    <property type="project" value="UniProtKB-EC"/>
</dbReference>
<dbReference type="EC" id="3.6.1.1" evidence="2"/>
<name>A0A6C0JKH8_9ZZZZ</name>
<reference evidence="6" key="1">
    <citation type="journal article" date="2020" name="Nature">
        <title>Giant virus diversity and host interactions through global metagenomics.</title>
        <authorList>
            <person name="Schulz F."/>
            <person name="Roux S."/>
            <person name="Paez-Espino D."/>
            <person name="Jungbluth S."/>
            <person name="Walsh D.A."/>
            <person name="Denef V.J."/>
            <person name="McMahon K.D."/>
            <person name="Konstantinidis K.T."/>
            <person name="Eloe-Fadrosh E.A."/>
            <person name="Kyrpides N.C."/>
            <person name="Woyke T."/>
        </authorList>
    </citation>
    <scope>NUCLEOTIDE SEQUENCE</scope>
    <source>
        <strain evidence="6">GVMAG-M-3300027708-39</strain>
    </source>
</reference>
<evidence type="ECO:0000313" key="6">
    <source>
        <dbReference type="EMBL" id="QHU04318.1"/>
    </source>
</evidence>
<keyword evidence="5" id="KW-0460">Magnesium</keyword>
<dbReference type="GO" id="GO:0006796">
    <property type="term" value="P:phosphate-containing compound metabolic process"/>
    <property type="evidence" value="ECO:0007669"/>
    <property type="project" value="InterPro"/>
</dbReference>
<evidence type="ECO:0000256" key="5">
    <source>
        <dbReference type="ARBA" id="ARBA00022842"/>
    </source>
</evidence>
<dbReference type="InterPro" id="IPR036649">
    <property type="entry name" value="Pyrophosphatase_sf"/>
</dbReference>
<dbReference type="GO" id="GO:0005737">
    <property type="term" value="C:cytoplasm"/>
    <property type="evidence" value="ECO:0007669"/>
    <property type="project" value="InterPro"/>
</dbReference>
<sequence length="189" mass="21549">MDSPGVIDVFIEISKNSHIKYEYDKTMNALRCDRILHTPLKYNFNYGFIPNTLSDDGDPLDVVLLMEDELVSGSYIKCKILGCLDTSDDEGNDPKIIACPVVKIDPTYKNIHDLNDVPIHTLDKIEYFFSHYKDLENKKVTIGNFLNKENAMDIYEKSKQQFIKNNANNANSSTNEASTFSELWALDPL</sequence>
<evidence type="ECO:0000256" key="2">
    <source>
        <dbReference type="ARBA" id="ARBA00012146"/>
    </source>
</evidence>
<dbReference type="EMBL" id="MN740395">
    <property type="protein sequence ID" value="QHU04318.1"/>
    <property type="molecule type" value="Genomic_DNA"/>
</dbReference>
<dbReference type="PANTHER" id="PTHR10286">
    <property type="entry name" value="INORGANIC PYROPHOSPHATASE"/>
    <property type="match status" value="1"/>
</dbReference>